<dbReference type="Proteomes" id="UP000255469">
    <property type="component" value="Unassembled WGS sequence"/>
</dbReference>
<proteinExistence type="predicted"/>
<name>A0A379E338_9BACT</name>
<evidence type="ECO:0000313" key="1">
    <source>
        <dbReference type="EMBL" id="SUB87128.1"/>
    </source>
</evidence>
<organism evidence="1 2">
    <name type="scientific">Prevotella denticola</name>
    <dbReference type="NCBI Taxonomy" id="28129"/>
    <lineage>
        <taxon>Bacteria</taxon>
        <taxon>Pseudomonadati</taxon>
        <taxon>Bacteroidota</taxon>
        <taxon>Bacteroidia</taxon>
        <taxon>Bacteroidales</taxon>
        <taxon>Prevotellaceae</taxon>
        <taxon>Prevotella</taxon>
    </lineage>
</organism>
<dbReference type="EMBL" id="UGTM01000001">
    <property type="protein sequence ID" value="SUB87128.1"/>
    <property type="molecule type" value="Genomic_DNA"/>
</dbReference>
<sequence>MNSNNKSQTDIKSYENKERSRLEWGSNMHVVCKGNGEIAMTEGELARFFGVTWRKFNGRLQNIIHNPDLYPDERCAGERVIGRDKELAGYAPFLPAPNHHCPILPT</sequence>
<evidence type="ECO:0000313" key="2">
    <source>
        <dbReference type="Proteomes" id="UP000255469"/>
    </source>
</evidence>
<protein>
    <submittedName>
        <fullName evidence="1">Uncharacterized protein</fullName>
    </submittedName>
</protein>
<dbReference type="AlphaFoldDB" id="A0A379E338"/>
<accession>A0A379E338</accession>
<reference evidence="1 2" key="1">
    <citation type="submission" date="2018-06" db="EMBL/GenBank/DDBJ databases">
        <authorList>
            <consortium name="Pathogen Informatics"/>
            <person name="Doyle S."/>
        </authorList>
    </citation>
    <scope>NUCLEOTIDE SEQUENCE [LARGE SCALE GENOMIC DNA]</scope>
    <source>
        <strain evidence="1 2">NCTC13067</strain>
    </source>
</reference>
<gene>
    <name evidence="1" type="ORF">NCTC13067_00793</name>
</gene>